<gene>
    <name evidence="4" type="primary">parE1</name>
    <name evidence="4" type="ORF">GCM10010833_00490</name>
</gene>
<dbReference type="RefSeq" id="WP_188512372.1">
    <property type="nucleotide sequence ID" value="NZ_BMGD01000001.1"/>
</dbReference>
<evidence type="ECO:0000313" key="5">
    <source>
        <dbReference type="Proteomes" id="UP000614261"/>
    </source>
</evidence>
<name>A0ABQ1ISV7_9SPHN</name>
<dbReference type="Proteomes" id="UP000614261">
    <property type="component" value="Unassembled WGS sequence"/>
</dbReference>
<comment type="caution">
    <text evidence="4">The sequence shown here is derived from an EMBL/GenBank/DDBJ whole genome shotgun (WGS) entry which is preliminary data.</text>
</comment>
<dbReference type="InterPro" id="IPR035093">
    <property type="entry name" value="RelE/ParE_toxin_dom_sf"/>
</dbReference>
<evidence type="ECO:0000256" key="1">
    <source>
        <dbReference type="ARBA" id="ARBA00006226"/>
    </source>
</evidence>
<dbReference type="InterPro" id="IPR028344">
    <property type="entry name" value="ParE1/4"/>
</dbReference>
<keyword evidence="5" id="KW-1185">Reference proteome</keyword>
<dbReference type="PANTHER" id="PTHR33755:SF9">
    <property type="entry name" value="TOXIN PARE1"/>
    <property type="match status" value="1"/>
</dbReference>
<reference evidence="5" key="1">
    <citation type="journal article" date="2019" name="Int. J. Syst. Evol. Microbiol.">
        <title>The Global Catalogue of Microorganisms (GCM) 10K type strain sequencing project: providing services to taxonomists for standard genome sequencing and annotation.</title>
        <authorList>
            <consortium name="The Broad Institute Genomics Platform"/>
            <consortium name="The Broad Institute Genome Sequencing Center for Infectious Disease"/>
            <person name="Wu L."/>
            <person name="Ma J."/>
        </authorList>
    </citation>
    <scope>NUCLEOTIDE SEQUENCE [LARGE SCALE GENOMIC DNA]</scope>
    <source>
        <strain evidence="5">CGMCC 1.12851</strain>
    </source>
</reference>
<dbReference type="Gene3D" id="3.30.2310.20">
    <property type="entry name" value="RelE-like"/>
    <property type="match status" value="1"/>
</dbReference>
<accession>A0ABQ1ISV7</accession>
<organism evidence="4 5">
    <name type="scientific">Blastomonas aquatica</name>
    <dbReference type="NCBI Taxonomy" id="1510276"/>
    <lineage>
        <taxon>Bacteria</taxon>
        <taxon>Pseudomonadati</taxon>
        <taxon>Pseudomonadota</taxon>
        <taxon>Alphaproteobacteria</taxon>
        <taxon>Sphingomonadales</taxon>
        <taxon>Sphingomonadaceae</taxon>
        <taxon>Blastomonas</taxon>
    </lineage>
</organism>
<sequence length="99" mass="11438">MVTHKVVIRPAAAGDLEAIATYTKQQWGVRQAKRYVAALRIDIESLASFPTRHALYRSSDGHEFRKLSSGHHLVFYTIDERTVQVIRVLHERMDVDRHL</sequence>
<keyword evidence="2" id="KW-1277">Toxin-antitoxin system</keyword>
<dbReference type="InterPro" id="IPR007712">
    <property type="entry name" value="RelE/ParE_toxin"/>
</dbReference>
<dbReference type="Pfam" id="PF05016">
    <property type="entry name" value="ParE_toxin"/>
    <property type="match status" value="1"/>
</dbReference>
<evidence type="ECO:0000256" key="2">
    <source>
        <dbReference type="ARBA" id="ARBA00022649"/>
    </source>
</evidence>
<dbReference type="InterPro" id="IPR051803">
    <property type="entry name" value="TA_system_RelE-like_toxin"/>
</dbReference>
<evidence type="ECO:0000313" key="4">
    <source>
        <dbReference type="EMBL" id="GGB49775.1"/>
    </source>
</evidence>
<protein>
    <recommendedName>
        <fullName evidence="3">Toxin</fullName>
    </recommendedName>
</protein>
<comment type="similarity">
    <text evidence="1 3">Belongs to the RelE toxin family.</text>
</comment>
<proteinExistence type="inferred from homology"/>
<evidence type="ECO:0000256" key="3">
    <source>
        <dbReference type="PIRNR" id="PIRNR029218"/>
    </source>
</evidence>
<dbReference type="PIRSF" id="PIRSF029218">
    <property type="entry name" value="ParE"/>
    <property type="match status" value="1"/>
</dbReference>
<dbReference type="EMBL" id="BMGD01000001">
    <property type="protein sequence ID" value="GGB49775.1"/>
    <property type="molecule type" value="Genomic_DNA"/>
</dbReference>
<dbReference type="PANTHER" id="PTHR33755">
    <property type="entry name" value="TOXIN PARE1-RELATED"/>
    <property type="match status" value="1"/>
</dbReference>